<keyword evidence="2" id="KW-0167">Capsid protein</keyword>
<dbReference type="AlphaFoldDB" id="A0A3A1R569"/>
<dbReference type="Pfam" id="PF07552">
    <property type="entry name" value="Coat_X"/>
    <property type="match status" value="2"/>
</dbReference>
<gene>
    <name evidence="2" type="ORF">D3H55_08810</name>
</gene>
<dbReference type="EMBL" id="QXIR01000009">
    <property type="protein sequence ID" value="RIW35135.1"/>
    <property type="molecule type" value="Genomic_DNA"/>
</dbReference>
<feature type="domain" description="Spore coat protein X/V" evidence="1">
    <location>
        <begin position="101"/>
        <end position="156"/>
    </location>
</feature>
<dbReference type="OrthoDB" id="2376847at2"/>
<dbReference type="Proteomes" id="UP000265801">
    <property type="component" value="Unassembled WGS sequence"/>
</dbReference>
<feature type="domain" description="Spore coat protein X/V" evidence="1">
    <location>
        <begin position="38"/>
        <end position="92"/>
    </location>
</feature>
<proteinExistence type="predicted"/>
<evidence type="ECO:0000313" key="2">
    <source>
        <dbReference type="EMBL" id="RIW35135.1"/>
    </source>
</evidence>
<name>A0A3A1R569_9BACI</name>
<accession>A0A3A1R569</accession>
<evidence type="ECO:0000259" key="1">
    <source>
        <dbReference type="Pfam" id="PF07552"/>
    </source>
</evidence>
<organism evidence="2 3">
    <name type="scientific">Bacillus salacetis</name>
    <dbReference type="NCBI Taxonomy" id="2315464"/>
    <lineage>
        <taxon>Bacteria</taxon>
        <taxon>Bacillati</taxon>
        <taxon>Bacillota</taxon>
        <taxon>Bacilli</taxon>
        <taxon>Bacillales</taxon>
        <taxon>Bacillaceae</taxon>
        <taxon>Bacillus</taxon>
    </lineage>
</organism>
<dbReference type="InterPro" id="IPR011428">
    <property type="entry name" value="Spore_coat_X/V"/>
</dbReference>
<comment type="caution">
    <text evidence="2">The sequence shown here is derived from an EMBL/GenBank/DDBJ whole genome shotgun (WGS) entry which is preliminary data.</text>
</comment>
<sequence>MNKNYSYNNSYCPGDDYRDSYGYGNTCNDYHKDDALLLQDGTQVSLNDQDSDELIWIKDSCNISVQTTDTQAAVSLQVGLQLAIALVVSITIGDSEKGKYIAQELFQKFDAEQTNYQKIYIDNSKDVNVTTTDTDLAVNIQALLQILVALVVKLDVL</sequence>
<dbReference type="GO" id="GO:0030435">
    <property type="term" value="P:sporulation resulting in formation of a cellular spore"/>
    <property type="evidence" value="ECO:0007669"/>
    <property type="project" value="InterPro"/>
</dbReference>
<evidence type="ECO:0000313" key="3">
    <source>
        <dbReference type="Proteomes" id="UP000265801"/>
    </source>
</evidence>
<protein>
    <submittedName>
        <fullName evidence="2">Spore coat protein</fullName>
    </submittedName>
</protein>
<keyword evidence="2" id="KW-0946">Virion</keyword>
<keyword evidence="3" id="KW-1185">Reference proteome</keyword>
<dbReference type="GO" id="GO:0031160">
    <property type="term" value="C:spore wall"/>
    <property type="evidence" value="ECO:0007669"/>
    <property type="project" value="InterPro"/>
</dbReference>
<reference evidence="2 3" key="1">
    <citation type="submission" date="2018-09" db="EMBL/GenBank/DDBJ databases">
        <title>Bacillus saliacetes sp. nov., isolated from Thai shrimp paste (Ka-pi).</title>
        <authorList>
            <person name="Daroonpunt R."/>
            <person name="Tanasupawat S."/>
            <person name="Yiamsombut S."/>
        </authorList>
    </citation>
    <scope>NUCLEOTIDE SEQUENCE [LARGE SCALE GENOMIC DNA]</scope>
    <source>
        <strain evidence="2 3">SKP7-4</strain>
    </source>
</reference>
<dbReference type="RefSeq" id="WP_119546537.1">
    <property type="nucleotide sequence ID" value="NZ_QXIR01000009.1"/>
</dbReference>